<evidence type="ECO:0000313" key="3">
    <source>
        <dbReference type="Proteomes" id="UP000559987"/>
    </source>
</evidence>
<protein>
    <recommendedName>
        <fullName evidence="4">NAD/FAD-utilizing enzyme</fullName>
    </recommendedName>
</protein>
<keyword evidence="3" id="KW-1185">Reference proteome</keyword>
<organism evidence="2 3">
    <name type="scientific">Simiduia aestuariiviva</name>
    <dbReference type="NCBI Taxonomy" id="1510459"/>
    <lineage>
        <taxon>Bacteria</taxon>
        <taxon>Pseudomonadati</taxon>
        <taxon>Pseudomonadota</taxon>
        <taxon>Gammaproteobacteria</taxon>
        <taxon>Cellvibrionales</taxon>
        <taxon>Cellvibrionaceae</taxon>
        <taxon>Simiduia</taxon>
    </lineage>
</organism>
<feature type="transmembrane region" description="Helical" evidence="1">
    <location>
        <begin position="65"/>
        <end position="83"/>
    </location>
</feature>
<dbReference type="EMBL" id="JACHXZ010000003">
    <property type="protein sequence ID" value="MBB3169414.1"/>
    <property type="molecule type" value="Genomic_DNA"/>
</dbReference>
<dbReference type="AlphaFoldDB" id="A0A839UMK6"/>
<dbReference type="Proteomes" id="UP000559987">
    <property type="component" value="Unassembled WGS sequence"/>
</dbReference>
<keyword evidence="1" id="KW-1133">Transmembrane helix</keyword>
<name>A0A839UMK6_9GAMM</name>
<evidence type="ECO:0008006" key="4">
    <source>
        <dbReference type="Google" id="ProtNLM"/>
    </source>
</evidence>
<feature type="transmembrane region" description="Helical" evidence="1">
    <location>
        <begin position="89"/>
        <end position="111"/>
    </location>
</feature>
<dbReference type="RefSeq" id="WP_183910885.1">
    <property type="nucleotide sequence ID" value="NZ_JACHXZ010000003.1"/>
</dbReference>
<comment type="caution">
    <text evidence="2">The sequence shown here is derived from an EMBL/GenBank/DDBJ whole genome shotgun (WGS) entry which is preliminary data.</text>
</comment>
<gene>
    <name evidence="2" type="ORF">FHS30_002622</name>
</gene>
<accession>A0A839UMK6</accession>
<evidence type="ECO:0000313" key="2">
    <source>
        <dbReference type="EMBL" id="MBB3169414.1"/>
    </source>
</evidence>
<keyword evidence="1" id="KW-0812">Transmembrane</keyword>
<reference evidence="2 3" key="1">
    <citation type="submission" date="2020-08" db="EMBL/GenBank/DDBJ databases">
        <title>Genomic Encyclopedia of Type Strains, Phase III (KMG-III): the genomes of soil and plant-associated and newly described type strains.</title>
        <authorList>
            <person name="Whitman W."/>
        </authorList>
    </citation>
    <scope>NUCLEOTIDE SEQUENCE [LARGE SCALE GENOMIC DNA]</scope>
    <source>
        <strain evidence="2 3">CECT 8571</strain>
    </source>
</reference>
<keyword evidence="1" id="KW-0472">Membrane</keyword>
<sequence length="172" mass="18844">MQRLYYLADSIQAAEHLTEDLQNHGVTRDHVHLVAANDAELERHHMPTATPLDTTDLLPAGEGGLLVGASLGLIACVTLYLTGWVSSSLAYVGLFIFCTGFGTWLGGFVGITRRHYKLEQFDEAIQQGHVLVMIDADAESSSAIERFMQHQPQAQLAGRGTTWNNPLHPAHL</sequence>
<proteinExistence type="predicted"/>
<evidence type="ECO:0000256" key="1">
    <source>
        <dbReference type="SAM" id="Phobius"/>
    </source>
</evidence>